<dbReference type="EMBL" id="FNLM01000038">
    <property type="protein sequence ID" value="SDU87514.1"/>
    <property type="molecule type" value="Genomic_DNA"/>
</dbReference>
<dbReference type="Pfam" id="PF10910">
    <property type="entry name" value="Phage_gene29"/>
    <property type="match status" value="1"/>
</dbReference>
<dbReference type="AlphaFoldDB" id="A0A1H2M300"/>
<evidence type="ECO:0008006" key="3">
    <source>
        <dbReference type="Google" id="ProtNLM"/>
    </source>
</evidence>
<dbReference type="InterPro" id="IPR021226">
    <property type="entry name" value="Phage_gene29"/>
</dbReference>
<dbReference type="STRING" id="158898.SAMN04488548_13835"/>
<reference evidence="1 2" key="1">
    <citation type="submission" date="2016-10" db="EMBL/GenBank/DDBJ databases">
        <authorList>
            <person name="de Groot N.N."/>
        </authorList>
    </citation>
    <scope>NUCLEOTIDE SEQUENCE [LARGE SCALE GENOMIC DNA]</scope>
    <source>
        <strain evidence="1 2">DSM 44215</strain>
    </source>
</reference>
<gene>
    <name evidence="1" type="ORF">SAMN04488548_13835</name>
</gene>
<accession>A0A1H2M300</accession>
<name>A0A1H2M300_9ACTN</name>
<dbReference type="Proteomes" id="UP000183180">
    <property type="component" value="Unassembled WGS sequence"/>
</dbReference>
<dbReference type="RefSeq" id="WP_074854376.1">
    <property type="nucleotide sequence ID" value="NZ_FNLM01000038.1"/>
</dbReference>
<dbReference type="OrthoDB" id="4379797at2"/>
<dbReference type="InterPro" id="IPR016181">
    <property type="entry name" value="Acyl_CoA_acyltransferase"/>
</dbReference>
<protein>
    <recommendedName>
        <fullName evidence="3">Acetyltransferase (GNAT) domain-containing protein</fullName>
    </recommendedName>
</protein>
<dbReference type="SUPFAM" id="SSF55729">
    <property type="entry name" value="Acyl-CoA N-acyltransferases (Nat)"/>
    <property type="match status" value="1"/>
</dbReference>
<organism evidence="1 2">
    <name type="scientific">Gordonia westfalica</name>
    <dbReference type="NCBI Taxonomy" id="158898"/>
    <lineage>
        <taxon>Bacteria</taxon>
        <taxon>Bacillati</taxon>
        <taxon>Actinomycetota</taxon>
        <taxon>Actinomycetes</taxon>
        <taxon>Mycobacteriales</taxon>
        <taxon>Gordoniaceae</taxon>
        <taxon>Gordonia</taxon>
    </lineage>
</organism>
<sequence length="385" mass="44346">MILLQNPYVRRFVLELASIAVEGLYAFLCADKGIQMTVWEDDWRDRRDICQRMIARKLGVSQERRLNARSLTVTAVDRVEVRDFLEANHIQGATAMSEAFGLRDGGELVAVMCMKWRTKTEVELVRFATSVIVRGGHSRLLKHAVAAMQPQRVVTFADHAVSDGGLYEQCGFIKDGELRPDYTYYFRGERVHKFLFRLKRFRNDPNLLWDESWTEQQAAAENKIPRIWDYGKTRYVLDIPGRAWPPERGHSVFQAVADMSDEEREAEAQAVSVLFIGLPGVVGAPLVMGPDYWVDVARHLVECGVRLVADSIKHYEPGDSLEASKAAGKWCYDSHEPDETYEQRIARLADEEHQNYLAKVEEMKAARRIRRSGWCRQRLWRSPRR</sequence>
<proteinExistence type="predicted"/>
<evidence type="ECO:0000313" key="1">
    <source>
        <dbReference type="EMBL" id="SDU87514.1"/>
    </source>
</evidence>
<evidence type="ECO:0000313" key="2">
    <source>
        <dbReference type="Proteomes" id="UP000183180"/>
    </source>
</evidence>